<dbReference type="AlphaFoldDB" id="L0K5K6"/>
<dbReference type="PANTHER" id="PTHR46268">
    <property type="entry name" value="STRESS RESPONSE PROTEIN NHAX"/>
    <property type="match status" value="1"/>
</dbReference>
<name>L0K5K6_9EURY</name>
<dbReference type="InterPro" id="IPR006016">
    <property type="entry name" value="UspA"/>
</dbReference>
<accession>L0K5K6</accession>
<feature type="domain" description="UspA" evidence="2">
    <location>
        <begin position="1"/>
        <end position="138"/>
    </location>
</feature>
<dbReference type="HOGENOM" id="CLU_049301_2_1_2"/>
<dbReference type="RefSeq" id="WP_015322827.1">
    <property type="nucleotide sequence ID" value="NC_019974.1"/>
</dbReference>
<dbReference type="InterPro" id="IPR006015">
    <property type="entry name" value="Universal_stress_UspA"/>
</dbReference>
<evidence type="ECO:0000313" key="4">
    <source>
        <dbReference type="Proteomes" id="UP000010878"/>
    </source>
</evidence>
<gene>
    <name evidence="3" type="ORF">Natoc_3677</name>
</gene>
<dbReference type="Gene3D" id="3.40.50.620">
    <property type="entry name" value="HUPs"/>
    <property type="match status" value="2"/>
</dbReference>
<evidence type="ECO:0000256" key="1">
    <source>
        <dbReference type="ARBA" id="ARBA00008791"/>
    </source>
</evidence>
<dbReference type="PANTHER" id="PTHR46268:SF6">
    <property type="entry name" value="UNIVERSAL STRESS PROTEIN UP12"/>
    <property type="match status" value="1"/>
</dbReference>
<protein>
    <submittedName>
        <fullName evidence="3">Universal stress protein UspA-like protein</fullName>
    </submittedName>
</protein>
<proteinExistence type="inferred from homology"/>
<keyword evidence="4" id="KW-1185">Reference proteome</keyword>
<dbReference type="SUPFAM" id="SSF52402">
    <property type="entry name" value="Adenine nucleotide alpha hydrolases-like"/>
    <property type="match status" value="2"/>
</dbReference>
<feature type="domain" description="UspA" evidence="2">
    <location>
        <begin position="151"/>
        <end position="287"/>
    </location>
</feature>
<dbReference type="Pfam" id="PF00582">
    <property type="entry name" value="Usp"/>
    <property type="match status" value="2"/>
</dbReference>
<evidence type="ECO:0000313" key="3">
    <source>
        <dbReference type="EMBL" id="AGB39393.1"/>
    </source>
</evidence>
<dbReference type="InterPro" id="IPR014729">
    <property type="entry name" value="Rossmann-like_a/b/a_fold"/>
</dbReference>
<dbReference type="Proteomes" id="UP000010878">
    <property type="component" value="Chromosome"/>
</dbReference>
<organism evidence="3 4">
    <name type="scientific">Natronococcus occultus SP4</name>
    <dbReference type="NCBI Taxonomy" id="694430"/>
    <lineage>
        <taxon>Archaea</taxon>
        <taxon>Methanobacteriati</taxon>
        <taxon>Methanobacteriota</taxon>
        <taxon>Stenosarchaea group</taxon>
        <taxon>Halobacteria</taxon>
        <taxon>Halobacteriales</taxon>
        <taxon>Natrialbaceae</taxon>
        <taxon>Natronococcus</taxon>
    </lineage>
</organism>
<dbReference type="GeneID" id="14402525"/>
<dbReference type="CDD" id="cd00293">
    <property type="entry name" value="USP-like"/>
    <property type="match status" value="2"/>
</dbReference>
<sequence>MYSTILVPIDGSPGSERAIDRALAFARRFDATVHALSVVETGGEPVELDQERRDELRRRAEKRSRQATAQVRDRAVDLDLEASRAVREGTPHRVVLEYAAAEDVDLIVMATRDRPDVRLGSTAERVIARADAPVVAVRPDEDGPAVDAISYDRVVVPTDGSDAAERAAERALDLAEAYGASVYVPYVVDTTSYDLEDTTRSMVGLLKEGGRNAVESIAEDASERGLSVKTDVLRGVPDEELVEYTEGVEADLVAMGTRGRGGATGDVLGSTTARVLRRTTRPVLTVR</sequence>
<reference evidence="3 4" key="1">
    <citation type="submission" date="2012-11" db="EMBL/GenBank/DDBJ databases">
        <title>FINISHED of Natronococcus occultus SP4, DSM 3396.</title>
        <authorList>
            <consortium name="DOE Joint Genome Institute"/>
            <person name="Eisen J."/>
            <person name="Huntemann M."/>
            <person name="Wei C.-L."/>
            <person name="Han J."/>
            <person name="Detter J.C."/>
            <person name="Han C."/>
            <person name="Tapia R."/>
            <person name="Chen A."/>
            <person name="Kyrpides N."/>
            <person name="Mavromatis K."/>
            <person name="Markowitz V."/>
            <person name="Szeto E."/>
            <person name="Ivanova N."/>
            <person name="Mikhailova N."/>
            <person name="Ovchinnikova G."/>
            <person name="Pagani I."/>
            <person name="Pati A."/>
            <person name="Goodwin L."/>
            <person name="Nordberg H.P."/>
            <person name="Cantor M.N."/>
            <person name="Hua S.X."/>
            <person name="Woyke T."/>
            <person name="Eisen J."/>
            <person name="Klenk H.-P."/>
            <person name="Klenk H.-P."/>
        </authorList>
    </citation>
    <scope>NUCLEOTIDE SEQUENCE [LARGE SCALE GENOMIC DNA]</scope>
    <source>
        <strain evidence="3 4">SP4</strain>
    </source>
</reference>
<dbReference type="eggNOG" id="arCOG00449">
    <property type="taxonomic scope" value="Archaea"/>
</dbReference>
<comment type="similarity">
    <text evidence="1">Belongs to the universal stress protein A family.</text>
</comment>
<dbReference type="PRINTS" id="PR01438">
    <property type="entry name" value="UNVRSLSTRESS"/>
</dbReference>
<dbReference type="KEGG" id="nou:Natoc_3677"/>
<dbReference type="OrthoDB" id="105697at2157"/>
<evidence type="ECO:0000259" key="2">
    <source>
        <dbReference type="Pfam" id="PF00582"/>
    </source>
</evidence>
<dbReference type="EMBL" id="CP003929">
    <property type="protein sequence ID" value="AGB39393.1"/>
    <property type="molecule type" value="Genomic_DNA"/>
</dbReference>